<evidence type="ECO:0000313" key="3">
    <source>
        <dbReference type="Proteomes" id="UP000094526"/>
    </source>
</evidence>
<name>A0A1C1CIL4_9EURO</name>
<dbReference type="Pfam" id="PF06985">
    <property type="entry name" value="HET"/>
    <property type="match status" value="1"/>
</dbReference>
<dbReference type="eggNOG" id="ENOG502QWMA">
    <property type="taxonomic scope" value="Eukaryota"/>
</dbReference>
<dbReference type="VEuPathDB" id="FungiDB:CLCR_03804"/>
<gene>
    <name evidence="2" type="ORF">CLCR_03804</name>
</gene>
<keyword evidence="3" id="KW-1185">Reference proteome</keyword>
<dbReference type="Proteomes" id="UP000094526">
    <property type="component" value="Unassembled WGS sequence"/>
</dbReference>
<dbReference type="STRING" id="86049.A0A1C1CIL4"/>
<dbReference type="PANTHER" id="PTHR33112:SF16">
    <property type="entry name" value="HETEROKARYON INCOMPATIBILITY DOMAIN-CONTAINING PROTEIN"/>
    <property type="match status" value="1"/>
</dbReference>
<proteinExistence type="predicted"/>
<dbReference type="AlphaFoldDB" id="A0A1C1CIL4"/>
<evidence type="ECO:0000259" key="1">
    <source>
        <dbReference type="Pfam" id="PF06985"/>
    </source>
</evidence>
<reference evidence="3" key="1">
    <citation type="submission" date="2015-07" db="EMBL/GenBank/DDBJ databases">
        <authorList>
            <person name="Teixeira M.M."/>
            <person name="Souza R.C."/>
            <person name="Almeida L.G."/>
            <person name="Vicente V.A."/>
            <person name="de Hoog S."/>
            <person name="Bocca A.L."/>
            <person name="de Almeida S.R."/>
            <person name="Vasconcelos A.T."/>
            <person name="Felipe M.S."/>
        </authorList>
    </citation>
    <scope>NUCLEOTIDE SEQUENCE [LARGE SCALE GENOMIC DNA]</scope>
    <source>
        <strain evidence="3">KSF</strain>
    </source>
</reference>
<feature type="domain" description="Heterokaryon incompatibility" evidence="1">
    <location>
        <begin position="699"/>
        <end position="869"/>
    </location>
</feature>
<dbReference type="InterPro" id="IPR010730">
    <property type="entry name" value="HET"/>
</dbReference>
<dbReference type="PANTHER" id="PTHR33112">
    <property type="entry name" value="DOMAIN PROTEIN, PUTATIVE-RELATED"/>
    <property type="match status" value="1"/>
</dbReference>
<comment type="caution">
    <text evidence="2">The sequence shown here is derived from an EMBL/GenBank/DDBJ whole genome shotgun (WGS) entry which is preliminary data.</text>
</comment>
<evidence type="ECO:0000313" key="2">
    <source>
        <dbReference type="EMBL" id="OCT48271.1"/>
    </source>
</evidence>
<accession>A0A1C1CIL4</accession>
<dbReference type="EMBL" id="LGRB01000012">
    <property type="protein sequence ID" value="OCT48271.1"/>
    <property type="molecule type" value="Genomic_DNA"/>
</dbReference>
<sequence length="1269" mass="142018">MSQRRQRIDDDQLQYSATIDIEEWCAALQKLARGPTGAATEEGDAVSEALTAGFRLARKYYANSSWPSELPFVGFNGETSAKGITPQEITRLVISAVSANQEILHHRDGTYRVQFDPSHYLREGHHALPFPRLNTSGPTDIDFTIKYVPDGASGTVIVTLRCLTDWLDLAARCDHSLVEGGHFMGLEDYEFHAELFAMAYFVSDSLSGSLATLIWMNLVHNQYLVRKHDWNPTDPRVRGTESVTTYFESLHCITFGAPPFSRPEGFNHPKAYEDDPDNMHIAFINEGDPIPRADPDYIANLLCFSLEMRFHQDLERHAPEGFTQGFLCHLPRMRLHTVGFHVGPRLYETGTRGNTDVMCAVRLGESSEEGAELIERTLALDFEAHTMDCYARNITSWLKTDIEKLLSQRFKISTARDVLTLGATVTTDLDFFGFDKWAAAGDLNCFQVWRVSVMTEGQWLPRLFEFSIPAHGTSIRNGIDVFTIPGHLLSVGPYRGYICSDSCPLCSVFISQPDVLRFQAGEDLDLGRLDGIAFYARRGCEFSTFVIRFLCKQDDIQYLTLRPKKRIRPTAQITARFRAVHGFPPSEVRALTIQAEETLTSALHRTKQGLHLGVFAYAEDEAAALVKGRPPNDMIATHEASETFATIRRWLSDCLATHGCGDMPRGVKAVLPTRVLDVRADPGDDLVRLYPTGGERADYAALSYCWGSDQNFLTTRANLATLTAGIAVHRLPKTIQHAIYVTRQLSIPYLWVDALCIIQDSEIDKPQELEKMSHIYKQATVTISAAVASNCHEGFLHPREAIRRRLDSSFPLRFATSSAHANPAGQGHSRVRSAVSMGTAYICPDEKCGNEVATWEEEPIETRAWTLQESWLAPRLLMFGAGPPRWKCLCATHVAGGWRDSDDWFVPRFCHRDMFFRNMVPAPAATTIEQQEQEMSGSPSRLSDLDRLHDEWTRLVSVFSKRRLTDPEDKLPALSGIASEFHKILNSAYLAGLWESNLLPGLLWYHDCSRSAALGNNSSSRPSRFRAPSWSWASIDGSVSFDHFGAQYRSETKAVVRACEIEPEFYPRRFTSVSKALLTITAPLRRMTAQQVFQRFVVSIDKRPSYFSDYIIPDVVDNNEHFGDVPASNADLHGTLRAGPPLGFLDQRIIPQYKGYPAGTSEAFPKAGQTKLQKLAGGVETLSTETSADHSASVSASLRTFWFLELARSDGPRGLVLVRSADGLFERTGYFRLGRTGPVGDWLVDAQSPAGMRDWDWDEDLELATICIK</sequence>
<organism evidence="2 3">
    <name type="scientific">Cladophialophora carrionii</name>
    <dbReference type="NCBI Taxonomy" id="86049"/>
    <lineage>
        <taxon>Eukaryota</taxon>
        <taxon>Fungi</taxon>
        <taxon>Dikarya</taxon>
        <taxon>Ascomycota</taxon>
        <taxon>Pezizomycotina</taxon>
        <taxon>Eurotiomycetes</taxon>
        <taxon>Chaetothyriomycetidae</taxon>
        <taxon>Chaetothyriales</taxon>
        <taxon>Herpotrichiellaceae</taxon>
        <taxon>Cladophialophora</taxon>
    </lineage>
</organism>
<dbReference type="VEuPathDB" id="FungiDB:G647_08417"/>
<dbReference type="OrthoDB" id="5125733at2759"/>
<protein>
    <recommendedName>
        <fullName evidence="1">Heterokaryon incompatibility domain-containing protein</fullName>
    </recommendedName>
</protein>